<dbReference type="InterPro" id="IPR008880">
    <property type="entry name" value="Trigger_fac_C"/>
</dbReference>
<protein>
    <recommendedName>
        <fullName evidence="7">peptidylprolyl isomerase</fullName>
        <ecNumber evidence="7">5.2.1.8</ecNumber>
    </recommendedName>
</protein>
<dbReference type="AlphaFoldDB" id="A0A9D2Q9R8"/>
<evidence type="ECO:0000259" key="10">
    <source>
        <dbReference type="PROSITE" id="PS50059"/>
    </source>
</evidence>
<evidence type="ECO:0000313" key="11">
    <source>
        <dbReference type="EMBL" id="HJC74030.1"/>
    </source>
</evidence>
<dbReference type="SUPFAM" id="SSF109998">
    <property type="entry name" value="Triger factor/SurA peptide-binding domain-like"/>
    <property type="match status" value="1"/>
</dbReference>
<dbReference type="GO" id="GO:0005737">
    <property type="term" value="C:cytoplasm"/>
    <property type="evidence" value="ECO:0007669"/>
    <property type="project" value="UniProtKB-SubCell"/>
</dbReference>
<dbReference type="EMBL" id="DWVY01000015">
    <property type="protein sequence ID" value="HJC74030.1"/>
    <property type="molecule type" value="Genomic_DNA"/>
</dbReference>
<dbReference type="InterPro" id="IPR001179">
    <property type="entry name" value="PPIase_FKBP_dom"/>
</dbReference>
<reference evidence="11" key="1">
    <citation type="journal article" date="2021" name="PeerJ">
        <title>Extensive microbial diversity within the chicken gut microbiome revealed by metagenomics and culture.</title>
        <authorList>
            <person name="Gilroy R."/>
            <person name="Ravi A."/>
            <person name="Getino M."/>
            <person name="Pursley I."/>
            <person name="Horton D.L."/>
            <person name="Alikhan N.F."/>
            <person name="Baker D."/>
            <person name="Gharbi K."/>
            <person name="Hall N."/>
            <person name="Watson M."/>
            <person name="Adriaenssens E.M."/>
            <person name="Foster-Nyarko E."/>
            <person name="Jarju S."/>
            <person name="Secka A."/>
            <person name="Antonio M."/>
            <person name="Oren A."/>
            <person name="Chaudhuri R.R."/>
            <person name="La Ragione R."/>
            <person name="Hildebrand F."/>
            <person name="Pallen M.J."/>
        </authorList>
    </citation>
    <scope>NUCLEOTIDE SEQUENCE</scope>
    <source>
        <strain evidence="11">CHK196-7946</strain>
    </source>
</reference>
<organism evidence="11 12">
    <name type="scientific">Candidatus Mediterraneibacter faecavium</name>
    <dbReference type="NCBI Taxonomy" id="2838668"/>
    <lineage>
        <taxon>Bacteria</taxon>
        <taxon>Bacillati</taxon>
        <taxon>Bacillota</taxon>
        <taxon>Clostridia</taxon>
        <taxon>Lachnospirales</taxon>
        <taxon>Lachnospiraceae</taxon>
        <taxon>Mediterraneibacter</taxon>
    </lineage>
</organism>
<dbReference type="InterPro" id="IPR027304">
    <property type="entry name" value="Trigger_fact/SurA_dom_sf"/>
</dbReference>
<evidence type="ECO:0000256" key="9">
    <source>
        <dbReference type="SAM" id="SignalP"/>
    </source>
</evidence>
<evidence type="ECO:0000256" key="8">
    <source>
        <dbReference type="SAM" id="Coils"/>
    </source>
</evidence>
<dbReference type="GO" id="GO:0015031">
    <property type="term" value="P:protein transport"/>
    <property type="evidence" value="ECO:0007669"/>
    <property type="project" value="InterPro"/>
</dbReference>
<dbReference type="Gene3D" id="3.10.50.40">
    <property type="match status" value="1"/>
</dbReference>
<evidence type="ECO:0000256" key="7">
    <source>
        <dbReference type="PROSITE-ProRule" id="PRU00277"/>
    </source>
</evidence>
<gene>
    <name evidence="11" type="primary">tig</name>
    <name evidence="11" type="ORF">H9697_03650</name>
</gene>
<evidence type="ECO:0000256" key="4">
    <source>
        <dbReference type="ARBA" id="ARBA00023110"/>
    </source>
</evidence>
<dbReference type="Gene3D" id="1.10.3120.10">
    <property type="entry name" value="Trigger factor, C-terminal domain"/>
    <property type="match status" value="1"/>
</dbReference>
<feature type="domain" description="PPIase FKBP-type" evidence="10">
    <location>
        <begin position="79"/>
        <end position="145"/>
    </location>
</feature>
<evidence type="ECO:0000256" key="2">
    <source>
        <dbReference type="ARBA" id="ARBA00004496"/>
    </source>
</evidence>
<evidence type="ECO:0000256" key="1">
    <source>
        <dbReference type="ARBA" id="ARBA00000971"/>
    </source>
</evidence>
<evidence type="ECO:0000256" key="6">
    <source>
        <dbReference type="ARBA" id="ARBA00023306"/>
    </source>
</evidence>
<reference evidence="11" key="2">
    <citation type="submission" date="2021-04" db="EMBL/GenBank/DDBJ databases">
        <authorList>
            <person name="Gilroy R."/>
        </authorList>
    </citation>
    <scope>NUCLEOTIDE SEQUENCE</scope>
    <source>
        <strain evidence="11">CHK196-7946</strain>
    </source>
</reference>
<accession>A0A9D2Q9R8</accession>
<proteinExistence type="predicted"/>
<comment type="subcellular location">
    <subcellularLocation>
        <location evidence="2">Cytoplasm</location>
    </subcellularLocation>
</comment>
<keyword evidence="6" id="KW-0131">Cell cycle</keyword>
<dbReference type="SUPFAM" id="SSF54534">
    <property type="entry name" value="FKBP-like"/>
    <property type="match status" value="1"/>
</dbReference>
<evidence type="ECO:0000313" key="12">
    <source>
        <dbReference type="Proteomes" id="UP000823902"/>
    </source>
</evidence>
<dbReference type="InterPro" id="IPR037041">
    <property type="entry name" value="Trigger_fac_C_sf"/>
</dbReference>
<keyword evidence="4 7" id="KW-0697">Rotamase</keyword>
<sequence>MKKKIVSVMMAAALAAALAGCSGELSNDYVTVTQYKGLEVPQPTPAEEVTDEQVEQVIQSNLSASSTQEEITDRAAQEGDVVNIDYTGSIDGEVFDGGSAEGADLELGSGSFIGATDDYAGFEEQIEGHNIGDEFDITVQFPDPYDRNPDMSGAVADFHIVLNSISKTVTPELTDEWVQGISEKSKTVDEYREEIRSQIEDNMQASVEAELESSVQTALMENVEVKEYPEERVEELTQQMTDYYTQLAGMYGMELGEFVETYLQTTEEDFNAQIDESVRQGVALEEALKLIAEKQRLEPSDKEYEEAIAAYAEEAGVDDVETYTEQVGEDEVKLAVLRDKVTEYLVDQCIQVEQSDTSGAE</sequence>
<dbReference type="GO" id="GO:0006457">
    <property type="term" value="P:protein folding"/>
    <property type="evidence" value="ECO:0007669"/>
    <property type="project" value="InterPro"/>
</dbReference>
<name>A0A9D2Q9R8_9FIRM</name>
<feature type="signal peptide" evidence="9">
    <location>
        <begin position="1"/>
        <end position="19"/>
    </location>
</feature>
<dbReference type="Pfam" id="PF00254">
    <property type="entry name" value="FKBP_C"/>
    <property type="match status" value="1"/>
</dbReference>
<dbReference type="NCBIfam" id="TIGR00115">
    <property type="entry name" value="tig"/>
    <property type="match status" value="1"/>
</dbReference>
<dbReference type="PROSITE" id="PS50059">
    <property type="entry name" value="FKBP_PPIASE"/>
    <property type="match status" value="1"/>
</dbReference>
<evidence type="ECO:0000256" key="3">
    <source>
        <dbReference type="ARBA" id="ARBA00022618"/>
    </source>
</evidence>
<dbReference type="PROSITE" id="PS51257">
    <property type="entry name" value="PROKAR_LIPOPROTEIN"/>
    <property type="match status" value="1"/>
</dbReference>
<dbReference type="EC" id="5.2.1.8" evidence="7"/>
<dbReference type="GO" id="GO:0051301">
    <property type="term" value="P:cell division"/>
    <property type="evidence" value="ECO:0007669"/>
    <property type="project" value="UniProtKB-KW"/>
</dbReference>
<feature type="chain" id="PRO_5039592399" description="peptidylprolyl isomerase" evidence="9">
    <location>
        <begin position="20"/>
        <end position="361"/>
    </location>
</feature>
<dbReference type="Proteomes" id="UP000823902">
    <property type="component" value="Unassembled WGS sequence"/>
</dbReference>
<feature type="coiled-coil region" evidence="8">
    <location>
        <begin position="181"/>
        <end position="208"/>
    </location>
</feature>
<dbReference type="InterPro" id="IPR046357">
    <property type="entry name" value="PPIase_dom_sf"/>
</dbReference>
<keyword evidence="8" id="KW-0175">Coiled coil</keyword>
<dbReference type="Pfam" id="PF05698">
    <property type="entry name" value="Trigger_C"/>
    <property type="match status" value="1"/>
</dbReference>
<keyword evidence="3" id="KW-0132">Cell division</keyword>
<comment type="catalytic activity">
    <reaction evidence="1 7">
        <text>[protein]-peptidylproline (omega=180) = [protein]-peptidylproline (omega=0)</text>
        <dbReference type="Rhea" id="RHEA:16237"/>
        <dbReference type="Rhea" id="RHEA-COMP:10747"/>
        <dbReference type="Rhea" id="RHEA-COMP:10748"/>
        <dbReference type="ChEBI" id="CHEBI:83833"/>
        <dbReference type="ChEBI" id="CHEBI:83834"/>
        <dbReference type="EC" id="5.2.1.8"/>
    </reaction>
</comment>
<evidence type="ECO:0000256" key="5">
    <source>
        <dbReference type="ARBA" id="ARBA00023235"/>
    </source>
</evidence>
<dbReference type="GO" id="GO:0003755">
    <property type="term" value="F:peptidyl-prolyl cis-trans isomerase activity"/>
    <property type="evidence" value="ECO:0007669"/>
    <property type="project" value="UniProtKB-KW"/>
</dbReference>
<keyword evidence="9" id="KW-0732">Signal</keyword>
<dbReference type="InterPro" id="IPR005215">
    <property type="entry name" value="Trig_fac"/>
</dbReference>
<keyword evidence="5 7" id="KW-0413">Isomerase</keyword>
<comment type="caution">
    <text evidence="11">The sequence shown here is derived from an EMBL/GenBank/DDBJ whole genome shotgun (WGS) entry which is preliminary data.</text>
</comment>